<evidence type="ECO:0000313" key="11">
    <source>
        <dbReference type="Proteomes" id="UP000663923"/>
    </source>
</evidence>
<dbReference type="InterPro" id="IPR025943">
    <property type="entry name" value="Sigma_54_int_dom_ATP-bd_2"/>
</dbReference>
<evidence type="ECO:0000256" key="6">
    <source>
        <dbReference type="ARBA" id="ARBA00023159"/>
    </source>
</evidence>
<dbReference type="PROSITE" id="PS00676">
    <property type="entry name" value="SIGMA54_INTERACT_2"/>
    <property type="match status" value="1"/>
</dbReference>
<dbReference type="InterPro" id="IPR058031">
    <property type="entry name" value="AAA_lid_NorR"/>
</dbReference>
<dbReference type="InterPro" id="IPR025944">
    <property type="entry name" value="Sigma_54_int_dom_CS"/>
</dbReference>
<dbReference type="InterPro" id="IPR027417">
    <property type="entry name" value="P-loop_NTPase"/>
</dbReference>
<keyword evidence="7" id="KW-0804">Transcription</keyword>
<keyword evidence="3" id="KW-0902">Two-component regulatory system</keyword>
<dbReference type="PROSITE" id="PS00688">
    <property type="entry name" value="SIGMA54_INTERACT_3"/>
    <property type="match status" value="1"/>
</dbReference>
<dbReference type="RefSeq" id="WP_207987306.1">
    <property type="nucleotide sequence ID" value="NZ_CP071794.1"/>
</dbReference>
<dbReference type="Gene3D" id="1.10.8.60">
    <property type="match status" value="1"/>
</dbReference>
<dbReference type="PRINTS" id="PR01590">
    <property type="entry name" value="HTHFIS"/>
</dbReference>
<proteinExistence type="predicted"/>
<dbReference type="SUPFAM" id="SSF46689">
    <property type="entry name" value="Homeodomain-like"/>
    <property type="match status" value="1"/>
</dbReference>
<evidence type="ECO:0000259" key="9">
    <source>
        <dbReference type="PROSITE" id="PS50045"/>
    </source>
</evidence>
<dbReference type="CDD" id="cd00009">
    <property type="entry name" value="AAA"/>
    <property type="match status" value="1"/>
</dbReference>
<feature type="domain" description="Sigma-54 factor interaction" evidence="9">
    <location>
        <begin position="14"/>
        <end position="241"/>
    </location>
</feature>
<dbReference type="EMBL" id="CP071794">
    <property type="protein sequence ID" value="QTD55468.1"/>
    <property type="molecule type" value="Genomic_DNA"/>
</dbReference>
<evidence type="ECO:0000256" key="8">
    <source>
        <dbReference type="SAM" id="MobiDB-lite"/>
    </source>
</evidence>
<evidence type="ECO:0000256" key="3">
    <source>
        <dbReference type="ARBA" id="ARBA00023012"/>
    </source>
</evidence>
<dbReference type="Proteomes" id="UP000663923">
    <property type="component" value="Chromosome"/>
</dbReference>
<dbReference type="SMART" id="SM00382">
    <property type="entry name" value="AAA"/>
    <property type="match status" value="1"/>
</dbReference>
<protein>
    <submittedName>
        <fullName evidence="10">Sigma-54-dependent Fis family transcriptional regulator</fullName>
    </submittedName>
</protein>
<dbReference type="InterPro" id="IPR002197">
    <property type="entry name" value="HTH_Fis"/>
</dbReference>
<accession>A0ABX7T674</accession>
<evidence type="ECO:0000313" key="10">
    <source>
        <dbReference type="EMBL" id="QTD55468.1"/>
    </source>
</evidence>
<keyword evidence="4" id="KW-0805">Transcription regulation</keyword>
<sequence>MNDANVETLLAAKLIGNSPKMQQLRMLVKFAGRCNSSIMISGPSGSGKEVVADAIHTISQRADAPNITVNCGALPEQLIESELFGHEKGSFTGAFKQHVGLFEQSNGGTIFLDEIGDMPLNMQVKLLRVLESRIVNRVGGNQNIPIDVRVIAASHKNLGTAIQRGSFREDLFYRLCVVPIEVPALHERTEDIPALVEHFLKHQSEDVPSPIFTPEAYAVLQSYDWPGNVRELRNVVERATVFFAGQLVQARDIAALVQSDIVPAAPRVDTQPSSTFHNQSAASEAPFTRSFPNNGRETPFSGMLSSALGQQTTDVVDLNAHLQSEERRIILHALNTSHGVVSKAARSINIKRTTFIDKMRKHNIDKHFENDMALAAGF</sequence>
<gene>
    <name evidence="10" type="ORF">J4G78_14840</name>
</gene>
<evidence type="ECO:0000256" key="5">
    <source>
        <dbReference type="ARBA" id="ARBA00023125"/>
    </source>
</evidence>
<evidence type="ECO:0000256" key="4">
    <source>
        <dbReference type="ARBA" id="ARBA00023015"/>
    </source>
</evidence>
<dbReference type="Pfam" id="PF00158">
    <property type="entry name" value="Sigma54_activat"/>
    <property type="match status" value="1"/>
</dbReference>
<dbReference type="PANTHER" id="PTHR32071">
    <property type="entry name" value="TRANSCRIPTIONAL REGULATORY PROTEIN"/>
    <property type="match status" value="1"/>
</dbReference>
<name>A0ABX7T674_9SPHN</name>
<dbReference type="SUPFAM" id="SSF52540">
    <property type="entry name" value="P-loop containing nucleoside triphosphate hydrolases"/>
    <property type="match status" value="1"/>
</dbReference>
<dbReference type="InterPro" id="IPR003593">
    <property type="entry name" value="AAA+_ATPase"/>
</dbReference>
<keyword evidence="11" id="KW-1185">Reference proteome</keyword>
<keyword evidence="5" id="KW-0238">DNA-binding</keyword>
<feature type="region of interest" description="Disordered" evidence="8">
    <location>
        <begin position="269"/>
        <end position="298"/>
    </location>
</feature>
<evidence type="ECO:0000256" key="2">
    <source>
        <dbReference type="ARBA" id="ARBA00022840"/>
    </source>
</evidence>
<dbReference type="Gene3D" id="1.10.10.60">
    <property type="entry name" value="Homeodomain-like"/>
    <property type="match status" value="1"/>
</dbReference>
<reference evidence="10 11" key="1">
    <citation type="submission" date="2021-03" db="EMBL/GenBank/DDBJ databases">
        <title>Complete genome of Parasphingorhabdus_sp.JHSY0214.</title>
        <authorList>
            <person name="Yoo J.H."/>
            <person name="Bae J.W."/>
        </authorList>
    </citation>
    <scope>NUCLEOTIDE SEQUENCE [LARGE SCALE GENOMIC DNA]</scope>
    <source>
        <strain evidence="10 11">JHSY0214</strain>
    </source>
</reference>
<dbReference type="Gene3D" id="3.40.50.300">
    <property type="entry name" value="P-loop containing nucleotide triphosphate hydrolases"/>
    <property type="match status" value="1"/>
</dbReference>
<dbReference type="PROSITE" id="PS50045">
    <property type="entry name" value="SIGMA54_INTERACT_4"/>
    <property type="match status" value="1"/>
</dbReference>
<keyword evidence="2" id="KW-0067">ATP-binding</keyword>
<organism evidence="10 11">
    <name type="scientific">Parasphingorhabdus cellanae</name>
    <dbReference type="NCBI Taxonomy" id="2806553"/>
    <lineage>
        <taxon>Bacteria</taxon>
        <taxon>Pseudomonadati</taxon>
        <taxon>Pseudomonadota</taxon>
        <taxon>Alphaproteobacteria</taxon>
        <taxon>Sphingomonadales</taxon>
        <taxon>Sphingomonadaceae</taxon>
        <taxon>Parasphingorhabdus</taxon>
    </lineage>
</organism>
<evidence type="ECO:0000256" key="1">
    <source>
        <dbReference type="ARBA" id="ARBA00022741"/>
    </source>
</evidence>
<evidence type="ECO:0000256" key="7">
    <source>
        <dbReference type="ARBA" id="ARBA00023163"/>
    </source>
</evidence>
<dbReference type="InterPro" id="IPR002078">
    <property type="entry name" value="Sigma_54_int"/>
</dbReference>
<keyword evidence="1" id="KW-0547">Nucleotide-binding</keyword>
<feature type="compositionally biased region" description="Polar residues" evidence="8">
    <location>
        <begin position="270"/>
        <end position="282"/>
    </location>
</feature>
<dbReference type="Pfam" id="PF25601">
    <property type="entry name" value="AAA_lid_14"/>
    <property type="match status" value="1"/>
</dbReference>
<keyword evidence="6" id="KW-0010">Activator</keyword>
<dbReference type="Pfam" id="PF02954">
    <property type="entry name" value="HTH_8"/>
    <property type="match status" value="1"/>
</dbReference>
<dbReference type="InterPro" id="IPR009057">
    <property type="entry name" value="Homeodomain-like_sf"/>
</dbReference>